<dbReference type="STRING" id="13706.A0A1X2HK21"/>
<proteinExistence type="predicted"/>
<evidence type="ECO:0000313" key="2">
    <source>
        <dbReference type="EMBL" id="ORY99352.1"/>
    </source>
</evidence>
<protein>
    <recommendedName>
        <fullName evidence="4">Ser-Thr-rich glycosyl-phosphatidyl-inositol-anchored membrane family-domain-containing protein</fullName>
    </recommendedName>
</protein>
<dbReference type="AlphaFoldDB" id="A0A1X2HK21"/>
<evidence type="ECO:0000313" key="3">
    <source>
        <dbReference type="Proteomes" id="UP000242180"/>
    </source>
</evidence>
<feature type="signal peptide" evidence="1">
    <location>
        <begin position="1"/>
        <end position="19"/>
    </location>
</feature>
<reference evidence="2 3" key="1">
    <citation type="submission" date="2016-07" db="EMBL/GenBank/DDBJ databases">
        <title>Pervasive Adenine N6-methylation of Active Genes in Fungi.</title>
        <authorList>
            <consortium name="DOE Joint Genome Institute"/>
            <person name="Mondo S.J."/>
            <person name="Dannebaum R.O."/>
            <person name="Kuo R.C."/>
            <person name="Labutti K."/>
            <person name="Haridas S."/>
            <person name="Kuo A."/>
            <person name="Salamov A."/>
            <person name="Ahrendt S.R."/>
            <person name="Lipzen A."/>
            <person name="Sullivan W."/>
            <person name="Andreopoulos W.B."/>
            <person name="Clum A."/>
            <person name="Lindquist E."/>
            <person name="Daum C."/>
            <person name="Ramamoorthy G.K."/>
            <person name="Gryganskyi A."/>
            <person name="Culley D."/>
            <person name="Magnuson J.K."/>
            <person name="James T.Y."/>
            <person name="O'Malley M.A."/>
            <person name="Stajich J.E."/>
            <person name="Spatafora J.W."/>
            <person name="Visel A."/>
            <person name="Grigoriev I.V."/>
        </authorList>
    </citation>
    <scope>NUCLEOTIDE SEQUENCE [LARGE SCALE GENOMIC DNA]</scope>
    <source>
        <strain evidence="2 3">NRRL 2496</strain>
    </source>
</reference>
<sequence>MYKAILLILASIYCFTVSAIVWNPQITEPSSATVWKAGDNVNVKWDTTIQGEKIPDGVDGIIKLGYLEDGSINEHLYWTLAGNFPLNRGYQNVTLPSDLETKDSYIIVLMGDSGNASPKFTIQSA</sequence>
<dbReference type="Proteomes" id="UP000242180">
    <property type="component" value="Unassembled WGS sequence"/>
</dbReference>
<organism evidence="2 3">
    <name type="scientific">Syncephalastrum racemosum</name>
    <name type="common">Filamentous fungus</name>
    <dbReference type="NCBI Taxonomy" id="13706"/>
    <lineage>
        <taxon>Eukaryota</taxon>
        <taxon>Fungi</taxon>
        <taxon>Fungi incertae sedis</taxon>
        <taxon>Mucoromycota</taxon>
        <taxon>Mucoromycotina</taxon>
        <taxon>Mucoromycetes</taxon>
        <taxon>Mucorales</taxon>
        <taxon>Syncephalastraceae</taxon>
        <taxon>Syncephalastrum</taxon>
    </lineage>
</organism>
<keyword evidence="1" id="KW-0732">Signal</keyword>
<dbReference type="InParanoid" id="A0A1X2HK21"/>
<evidence type="ECO:0008006" key="4">
    <source>
        <dbReference type="Google" id="ProtNLM"/>
    </source>
</evidence>
<accession>A0A1X2HK21</accession>
<feature type="chain" id="PRO_5012530056" description="Ser-Thr-rich glycosyl-phosphatidyl-inositol-anchored membrane family-domain-containing protein" evidence="1">
    <location>
        <begin position="20"/>
        <end position="125"/>
    </location>
</feature>
<comment type="caution">
    <text evidence="2">The sequence shown here is derived from an EMBL/GenBank/DDBJ whole genome shotgun (WGS) entry which is preliminary data.</text>
</comment>
<dbReference type="OrthoDB" id="2339190at2759"/>
<keyword evidence="3" id="KW-1185">Reference proteome</keyword>
<name>A0A1X2HK21_SYNRA</name>
<dbReference type="EMBL" id="MCGN01000003">
    <property type="protein sequence ID" value="ORY99352.1"/>
    <property type="molecule type" value="Genomic_DNA"/>
</dbReference>
<dbReference type="OMA" id="TKWRAGQ"/>
<evidence type="ECO:0000256" key="1">
    <source>
        <dbReference type="SAM" id="SignalP"/>
    </source>
</evidence>
<gene>
    <name evidence="2" type="ORF">BCR43DRAFT_513470</name>
</gene>